<evidence type="ECO:0000313" key="2">
    <source>
        <dbReference type="Proteomes" id="UP000261480"/>
    </source>
</evidence>
<accession>A0A3B3XNR5</accession>
<dbReference type="Ensembl" id="ENSPMET00000025256.1">
    <property type="protein sequence ID" value="ENSPMEP00000016613.1"/>
    <property type="gene ID" value="ENSPMEG00000019318.1"/>
</dbReference>
<dbReference type="Gene3D" id="6.10.140.1620">
    <property type="match status" value="1"/>
</dbReference>
<protein>
    <submittedName>
        <fullName evidence="1">Uncharacterized protein</fullName>
    </submittedName>
</protein>
<proteinExistence type="predicted"/>
<dbReference type="Proteomes" id="UP000261480">
    <property type="component" value="Unplaced"/>
</dbReference>
<dbReference type="AlphaFoldDB" id="A0A3B3XNR5"/>
<sequence>SEELEMTLDITSARKDLVDNQSNLLRVAEYCENNYLQFCSVSIRNNNP</sequence>
<reference evidence="1" key="1">
    <citation type="submission" date="2025-08" db="UniProtKB">
        <authorList>
            <consortium name="Ensembl"/>
        </authorList>
    </citation>
    <scope>IDENTIFICATION</scope>
</reference>
<reference evidence="1" key="2">
    <citation type="submission" date="2025-09" db="UniProtKB">
        <authorList>
            <consortium name="Ensembl"/>
        </authorList>
    </citation>
    <scope>IDENTIFICATION</scope>
</reference>
<keyword evidence="2" id="KW-1185">Reference proteome</keyword>
<name>A0A3B3XNR5_9TELE</name>
<organism evidence="1 2">
    <name type="scientific">Poecilia mexicana</name>
    <dbReference type="NCBI Taxonomy" id="48701"/>
    <lineage>
        <taxon>Eukaryota</taxon>
        <taxon>Metazoa</taxon>
        <taxon>Chordata</taxon>
        <taxon>Craniata</taxon>
        <taxon>Vertebrata</taxon>
        <taxon>Euteleostomi</taxon>
        <taxon>Actinopterygii</taxon>
        <taxon>Neopterygii</taxon>
        <taxon>Teleostei</taxon>
        <taxon>Neoteleostei</taxon>
        <taxon>Acanthomorphata</taxon>
        <taxon>Ovalentaria</taxon>
        <taxon>Atherinomorphae</taxon>
        <taxon>Cyprinodontiformes</taxon>
        <taxon>Poeciliidae</taxon>
        <taxon>Poeciliinae</taxon>
        <taxon>Poecilia</taxon>
    </lineage>
</organism>
<evidence type="ECO:0000313" key="1">
    <source>
        <dbReference type="Ensembl" id="ENSPMEP00000016613.1"/>
    </source>
</evidence>